<organism evidence="2 3">
    <name type="scientific">Agrocybe chaxingu</name>
    <dbReference type="NCBI Taxonomy" id="84603"/>
    <lineage>
        <taxon>Eukaryota</taxon>
        <taxon>Fungi</taxon>
        <taxon>Dikarya</taxon>
        <taxon>Basidiomycota</taxon>
        <taxon>Agaricomycotina</taxon>
        <taxon>Agaricomycetes</taxon>
        <taxon>Agaricomycetidae</taxon>
        <taxon>Agaricales</taxon>
        <taxon>Agaricineae</taxon>
        <taxon>Strophariaceae</taxon>
        <taxon>Agrocybe</taxon>
    </lineage>
</organism>
<proteinExistence type="predicted"/>
<dbReference type="OrthoDB" id="3257710at2759"/>
<accession>A0A9W8JX06</accession>
<dbReference type="EMBL" id="JANKHO010000908">
    <property type="protein sequence ID" value="KAJ3505224.1"/>
    <property type="molecule type" value="Genomic_DNA"/>
</dbReference>
<evidence type="ECO:0000313" key="3">
    <source>
        <dbReference type="Proteomes" id="UP001148786"/>
    </source>
</evidence>
<dbReference type="Proteomes" id="UP001148786">
    <property type="component" value="Unassembled WGS sequence"/>
</dbReference>
<name>A0A9W8JX06_9AGAR</name>
<reference evidence="2" key="1">
    <citation type="submission" date="2022-07" db="EMBL/GenBank/DDBJ databases">
        <title>Genome Sequence of Agrocybe chaxingu.</title>
        <authorList>
            <person name="Buettner E."/>
        </authorList>
    </citation>
    <scope>NUCLEOTIDE SEQUENCE</scope>
    <source>
        <strain evidence="2">MP-N11</strain>
    </source>
</reference>
<feature type="region of interest" description="Disordered" evidence="1">
    <location>
        <begin position="80"/>
        <end position="103"/>
    </location>
</feature>
<dbReference type="AlphaFoldDB" id="A0A9W8JX06"/>
<protein>
    <submittedName>
        <fullName evidence="2">Uncharacterized protein</fullName>
    </submittedName>
</protein>
<comment type="caution">
    <text evidence="2">The sequence shown here is derived from an EMBL/GenBank/DDBJ whole genome shotgun (WGS) entry which is preliminary data.</text>
</comment>
<keyword evidence="3" id="KW-1185">Reference proteome</keyword>
<gene>
    <name evidence="2" type="ORF">NLJ89_g7529</name>
</gene>
<evidence type="ECO:0000313" key="2">
    <source>
        <dbReference type="EMBL" id="KAJ3505224.1"/>
    </source>
</evidence>
<evidence type="ECO:0000256" key="1">
    <source>
        <dbReference type="SAM" id="MobiDB-lite"/>
    </source>
</evidence>
<sequence length="364" mass="41179">MSAQASSSAPMATIEEDRRAARSLISLAYTAEIAGEWKEAFNLHTRAGNILLKTVAKGQKKSEERRKDKLLLRASTERRTVLRPAAEGNGPPPRLLPSQTTKEREFAHPEGKILLTMVERGIWGTLVGQTEIFDGLVFDENQVPYFTPMLPPATTLPDVEFHVYSERQVRRSYIRFYFHVKDSTKSQTIYSLHGVRGIRQQFAWSTLSRVAEYEGICASVEISPVQETNDFGYANGLISRLLTIKTCSGTTVIDRPDRLGKGWCPRRFTYGGRRFVWKDETKFTKEREAMYEVKKELPVEGSKTGKMTDETFERPLAWVLGKSSVRKVCTIGMVGGLDQAFQEYILASTLSKLLIVLFGHDNRK</sequence>